<dbReference type="EMBL" id="PP511380">
    <property type="protein sequence ID" value="XCD03764.1"/>
    <property type="molecule type" value="Genomic_DNA"/>
</dbReference>
<reference evidence="2" key="1">
    <citation type="submission" date="2024-03" db="EMBL/GenBank/DDBJ databases">
        <title>Diverse circular DNA viruses in blood, oral, and fecal samples of captive lemurs.</title>
        <authorList>
            <person name="Paietta E.N."/>
            <person name="Kraberger S."/>
            <person name="Lund M.C."/>
            <person name="Custer J.M."/>
            <person name="Vargas K.M."/>
            <person name="Ehmke E.E."/>
            <person name="Yoder A.D."/>
            <person name="Varsani A."/>
        </authorList>
    </citation>
    <scope>NUCLEOTIDE SEQUENCE</scope>
    <source>
        <strain evidence="1">Duke_21_2</strain>
        <strain evidence="2">Duke_25FS_5</strain>
    </source>
</reference>
<evidence type="ECO:0000313" key="1">
    <source>
        <dbReference type="EMBL" id="XCD03764.1"/>
    </source>
</evidence>
<name>A0AAU8B2Y2_9CAUD</name>
<organism evidence="2">
    <name type="scientific">Dulem virus 29</name>
    <dbReference type="NCBI Taxonomy" id="3145747"/>
    <lineage>
        <taxon>Viruses</taxon>
        <taxon>Duplodnaviria</taxon>
        <taxon>Heunggongvirae</taxon>
        <taxon>Uroviricota</taxon>
        <taxon>Caudoviricetes</taxon>
    </lineage>
</organism>
<dbReference type="EMBL" id="PP511642">
    <property type="protein sequence ID" value="XCD06204.1"/>
    <property type="molecule type" value="Genomic_DNA"/>
</dbReference>
<sequence>MCKMILFLRKDNKMNKNDLIFPQELKSRQYLTIIENTEILNEPDNIRACELLKEVSNFAKTIKQQEKDETEYFKSELKKIKLKYAKPLEFLKNADSILRNKINAYAMEKLAQERKNAHLQKIAKEDLAIKQIEMLEQLKKDAERYDPVTRQAFLSTLEDKQKDIYGSIKDEKINISNNSVTFREIWTFEVIDISKVPTSYITINSKAVNDAIKCGNHDIPGLLIYKTTKAAIK</sequence>
<protein>
    <submittedName>
        <fullName evidence="2">Uncharacterized protein</fullName>
    </submittedName>
</protein>
<accession>A0AAU8B2Y2</accession>
<proteinExistence type="predicted"/>
<evidence type="ECO:0000313" key="2">
    <source>
        <dbReference type="EMBL" id="XCD06204.1"/>
    </source>
</evidence>